<name>A0A154PG54_DUFNO</name>
<dbReference type="EMBL" id="KQ434899">
    <property type="protein sequence ID" value="KZC10835.1"/>
    <property type="molecule type" value="Genomic_DNA"/>
</dbReference>
<dbReference type="InterPro" id="IPR026213">
    <property type="entry name" value="GRINL1"/>
</dbReference>
<evidence type="ECO:0000313" key="2">
    <source>
        <dbReference type="EMBL" id="KZC10835.1"/>
    </source>
</evidence>
<protein>
    <submittedName>
        <fullName evidence="2">Uncharacterized protein</fullName>
    </submittedName>
</protein>
<gene>
    <name evidence="2" type="ORF">WN55_01534</name>
</gene>
<dbReference type="InterPro" id="IPR051375">
    <property type="entry name" value="Tuftelin_GRINL1A/MYZAP/CCD68"/>
</dbReference>
<dbReference type="PANTHER" id="PTHR23171">
    <property type="entry name" value="GDOWN1"/>
    <property type="match status" value="1"/>
</dbReference>
<feature type="compositionally biased region" description="Acidic residues" evidence="1">
    <location>
        <begin position="249"/>
        <end position="264"/>
    </location>
</feature>
<dbReference type="PANTHER" id="PTHR23171:SF13">
    <property type="entry name" value="DNA-DIRECTED RNA POLYMERASE II SUBUNIT GRINL1A"/>
    <property type="match status" value="1"/>
</dbReference>
<reference evidence="2 3" key="1">
    <citation type="submission" date="2015-07" db="EMBL/GenBank/DDBJ databases">
        <title>The genome of Dufourea novaeangliae.</title>
        <authorList>
            <person name="Pan H."/>
            <person name="Kapheim K."/>
        </authorList>
    </citation>
    <scope>NUCLEOTIDE SEQUENCE [LARGE SCALE GENOMIC DNA]</scope>
    <source>
        <strain evidence="2">0120121106</strain>
        <tissue evidence="2">Whole body</tissue>
    </source>
</reference>
<proteinExistence type="predicted"/>
<feature type="region of interest" description="Disordered" evidence="1">
    <location>
        <begin position="237"/>
        <end position="279"/>
    </location>
</feature>
<dbReference type="GO" id="GO:0003711">
    <property type="term" value="F:transcription elongation factor activity"/>
    <property type="evidence" value="ECO:0007669"/>
    <property type="project" value="InterPro"/>
</dbReference>
<feature type="region of interest" description="Disordered" evidence="1">
    <location>
        <begin position="1"/>
        <end position="23"/>
    </location>
</feature>
<dbReference type="GO" id="GO:0006368">
    <property type="term" value="P:transcription elongation by RNA polymerase II"/>
    <property type="evidence" value="ECO:0007669"/>
    <property type="project" value="InterPro"/>
</dbReference>
<keyword evidence="3" id="KW-1185">Reference proteome</keyword>
<feature type="region of interest" description="Disordered" evidence="1">
    <location>
        <begin position="139"/>
        <end position="179"/>
    </location>
</feature>
<sequence>MLKKVINKVPGNIPPPPKKENQGYIEDLGKKQKFELEELLERQNKILANNAFTLKLPDKGERIKAFRDKILKEIKCKNEVEQAANLLSRLNLASEGKAAMNELEWTGNYNETKDTVKIVELDSDDEEDPLKILAQVSEKEKKREPFKPYRTTKSNVHDPEKEKQRKSNKNWEVTAATPPNTVHGAVKVINLNESLRLQKDHAEKLQKIQTKHAAERLAEQLGLHTIGLPSEYVNSYRLRDEKNSSSSSEAEDEEEHEVHDDEDNDKGGTVVFTVDSIEH</sequence>
<dbReference type="AlphaFoldDB" id="A0A154PG54"/>
<feature type="compositionally biased region" description="Basic and acidic residues" evidence="1">
    <location>
        <begin position="155"/>
        <end position="165"/>
    </location>
</feature>
<evidence type="ECO:0000256" key="1">
    <source>
        <dbReference type="SAM" id="MobiDB-lite"/>
    </source>
</evidence>
<dbReference type="STRING" id="178035.A0A154PG54"/>
<dbReference type="OrthoDB" id="2408655at2759"/>
<accession>A0A154PG54</accession>
<dbReference type="Pfam" id="PF15328">
    <property type="entry name" value="GCOM2"/>
    <property type="match status" value="1"/>
</dbReference>
<evidence type="ECO:0000313" key="3">
    <source>
        <dbReference type="Proteomes" id="UP000076502"/>
    </source>
</evidence>
<dbReference type="GO" id="GO:0005634">
    <property type="term" value="C:nucleus"/>
    <property type="evidence" value="ECO:0007669"/>
    <property type="project" value="InterPro"/>
</dbReference>
<dbReference type="Proteomes" id="UP000076502">
    <property type="component" value="Unassembled WGS sequence"/>
</dbReference>
<organism evidence="2 3">
    <name type="scientific">Dufourea novaeangliae</name>
    <name type="common">Sweat bee</name>
    <dbReference type="NCBI Taxonomy" id="178035"/>
    <lineage>
        <taxon>Eukaryota</taxon>
        <taxon>Metazoa</taxon>
        <taxon>Ecdysozoa</taxon>
        <taxon>Arthropoda</taxon>
        <taxon>Hexapoda</taxon>
        <taxon>Insecta</taxon>
        <taxon>Pterygota</taxon>
        <taxon>Neoptera</taxon>
        <taxon>Endopterygota</taxon>
        <taxon>Hymenoptera</taxon>
        <taxon>Apocrita</taxon>
        <taxon>Aculeata</taxon>
        <taxon>Apoidea</taxon>
        <taxon>Anthophila</taxon>
        <taxon>Halictidae</taxon>
        <taxon>Rophitinae</taxon>
        <taxon>Dufourea</taxon>
    </lineage>
</organism>
<dbReference type="PRINTS" id="PR02085">
    <property type="entry name" value="POLR2GRINL1"/>
</dbReference>